<evidence type="ECO:0008006" key="12">
    <source>
        <dbReference type="Google" id="ProtNLM"/>
    </source>
</evidence>
<keyword evidence="6" id="KW-0496">Mitochondrion</keyword>
<keyword evidence="8" id="KW-0676">Redox-active center</keyword>
<evidence type="ECO:0000313" key="11">
    <source>
        <dbReference type="Proteomes" id="UP000485058"/>
    </source>
</evidence>
<organism evidence="10 11">
    <name type="scientific">Haematococcus lacustris</name>
    <name type="common">Green alga</name>
    <name type="synonym">Haematococcus pluvialis</name>
    <dbReference type="NCBI Taxonomy" id="44745"/>
    <lineage>
        <taxon>Eukaryota</taxon>
        <taxon>Viridiplantae</taxon>
        <taxon>Chlorophyta</taxon>
        <taxon>core chlorophytes</taxon>
        <taxon>Chlorophyceae</taxon>
        <taxon>CS clade</taxon>
        <taxon>Chlamydomonadales</taxon>
        <taxon>Haematococcaceae</taxon>
        <taxon>Haematococcus</taxon>
    </lineage>
</organism>
<comment type="caution">
    <text evidence="10">The sequence shown here is derived from an EMBL/GenBank/DDBJ whole genome shotgun (WGS) entry which is preliminary data.</text>
</comment>
<dbReference type="GO" id="GO:0045041">
    <property type="term" value="P:protein import into mitochondrial intermembrane space"/>
    <property type="evidence" value="ECO:0007669"/>
    <property type="project" value="InterPro"/>
</dbReference>
<dbReference type="PANTHER" id="PTHR21622">
    <property type="entry name" value="COILED-COIL-HELIX-COILED-COIL-HELIX DOMAIN CONTAINING 4"/>
    <property type="match status" value="1"/>
</dbReference>
<dbReference type="GO" id="GO:0005758">
    <property type="term" value="C:mitochondrial intermembrane space"/>
    <property type="evidence" value="ECO:0007669"/>
    <property type="project" value="TreeGrafter"/>
</dbReference>
<reference evidence="10 11" key="1">
    <citation type="submission" date="2020-02" db="EMBL/GenBank/DDBJ databases">
        <title>Draft genome sequence of Haematococcus lacustris strain NIES-144.</title>
        <authorList>
            <person name="Morimoto D."/>
            <person name="Nakagawa S."/>
            <person name="Yoshida T."/>
            <person name="Sawayama S."/>
        </authorList>
    </citation>
    <scope>NUCLEOTIDE SEQUENCE [LARGE SCALE GENOMIC DNA]</scope>
    <source>
        <strain evidence="10 11">NIES-144</strain>
    </source>
</reference>
<name>A0A699Z6J5_HAELA</name>
<evidence type="ECO:0000256" key="3">
    <source>
        <dbReference type="ARBA" id="ARBA00022927"/>
    </source>
</evidence>
<feature type="region of interest" description="Disordered" evidence="9">
    <location>
        <begin position="110"/>
        <end position="144"/>
    </location>
</feature>
<keyword evidence="4" id="KW-0560">Oxidoreductase</keyword>
<keyword evidence="11" id="KW-1185">Reference proteome</keyword>
<keyword evidence="7" id="KW-1015">Disulfide bond</keyword>
<evidence type="ECO:0000256" key="8">
    <source>
        <dbReference type="ARBA" id="ARBA00023284"/>
    </source>
</evidence>
<keyword evidence="3" id="KW-0653">Protein transport</keyword>
<proteinExistence type="predicted"/>
<dbReference type="EMBL" id="BLLF01000373">
    <property type="protein sequence ID" value="GFH11092.1"/>
    <property type="molecule type" value="Genomic_DNA"/>
</dbReference>
<evidence type="ECO:0000256" key="6">
    <source>
        <dbReference type="ARBA" id="ARBA00023128"/>
    </source>
</evidence>
<evidence type="ECO:0000256" key="9">
    <source>
        <dbReference type="SAM" id="MobiDB-lite"/>
    </source>
</evidence>
<gene>
    <name evidence="10" type="ORF">HaLaN_06529</name>
</gene>
<evidence type="ECO:0000256" key="1">
    <source>
        <dbReference type="ARBA" id="ARBA00004173"/>
    </source>
</evidence>
<evidence type="ECO:0000313" key="10">
    <source>
        <dbReference type="EMBL" id="GFH11092.1"/>
    </source>
</evidence>
<keyword evidence="2" id="KW-0813">Transport</keyword>
<evidence type="ECO:0000256" key="4">
    <source>
        <dbReference type="ARBA" id="ARBA00023002"/>
    </source>
</evidence>
<protein>
    <recommendedName>
        <fullName evidence="12">CHCH domain-containing protein</fullName>
    </recommendedName>
</protein>
<evidence type="ECO:0000256" key="5">
    <source>
        <dbReference type="ARBA" id="ARBA00023010"/>
    </source>
</evidence>
<comment type="subcellular location">
    <subcellularLocation>
        <location evidence="1">Mitochondrion</location>
    </subcellularLocation>
</comment>
<evidence type="ECO:0000256" key="2">
    <source>
        <dbReference type="ARBA" id="ARBA00022448"/>
    </source>
</evidence>
<keyword evidence="5" id="KW-0811">Translocation</keyword>
<dbReference type="PANTHER" id="PTHR21622:SF0">
    <property type="entry name" value="COILED-COIL-HELIX-COILED-COIL-HELIX DOMAIN CONTAINING 4"/>
    <property type="match status" value="1"/>
</dbReference>
<sequence>MPRGAKISASAGAALPFATVQVDASNQAQCDREQEDALIRQALDCPCVKHLRESKCGQAFEAAFTCFHKSKEVPKGYSCFAAHMAFAVGLNIECLRLHPTVLPNSPGAIVVPPGPPGGNLQPLERARRKPRARFKIPASQPALG</sequence>
<dbReference type="GO" id="GO:0015035">
    <property type="term" value="F:protein-disulfide reductase activity"/>
    <property type="evidence" value="ECO:0007669"/>
    <property type="project" value="InterPro"/>
</dbReference>
<dbReference type="Gene3D" id="1.10.287.2900">
    <property type="match status" value="1"/>
</dbReference>
<dbReference type="InterPro" id="IPR039289">
    <property type="entry name" value="CHCHD4"/>
</dbReference>
<evidence type="ECO:0000256" key="7">
    <source>
        <dbReference type="ARBA" id="ARBA00023157"/>
    </source>
</evidence>
<accession>A0A699Z6J5</accession>
<dbReference type="AlphaFoldDB" id="A0A699Z6J5"/>
<dbReference type="Proteomes" id="UP000485058">
    <property type="component" value="Unassembled WGS sequence"/>
</dbReference>